<evidence type="ECO:0000313" key="11">
    <source>
        <dbReference type="EMBL" id="KAF7307130.1"/>
    </source>
</evidence>
<dbReference type="InterPro" id="IPR000727">
    <property type="entry name" value="T_SNARE_dom"/>
</dbReference>
<dbReference type="RefSeq" id="XP_037222149.1">
    <property type="nucleotide sequence ID" value="XM_037361857.1"/>
</dbReference>
<dbReference type="InterPro" id="IPR010989">
    <property type="entry name" value="SNARE"/>
</dbReference>
<dbReference type="SUPFAM" id="SSF47661">
    <property type="entry name" value="t-snare proteins"/>
    <property type="match status" value="1"/>
</dbReference>
<keyword evidence="3" id="KW-0813">Transport</keyword>
<proteinExistence type="inferred from homology"/>
<dbReference type="AlphaFoldDB" id="A0A8H6SVT3"/>
<dbReference type="OrthoDB" id="421009at2759"/>
<evidence type="ECO:0000259" key="10">
    <source>
        <dbReference type="PROSITE" id="PS50192"/>
    </source>
</evidence>
<evidence type="ECO:0000256" key="2">
    <source>
        <dbReference type="ARBA" id="ARBA00009063"/>
    </source>
</evidence>
<dbReference type="SMART" id="SM00397">
    <property type="entry name" value="t_SNARE"/>
    <property type="match status" value="1"/>
</dbReference>
<dbReference type="GO" id="GO:0006886">
    <property type="term" value="P:intracellular protein transport"/>
    <property type="evidence" value="ECO:0007669"/>
    <property type="project" value="TreeGrafter"/>
</dbReference>
<dbReference type="InterPro" id="IPR021538">
    <property type="entry name" value="Syntaxin-5_N"/>
</dbReference>
<evidence type="ECO:0000256" key="4">
    <source>
        <dbReference type="ARBA" id="ARBA00022692"/>
    </source>
</evidence>
<protein>
    <submittedName>
        <fullName evidence="11">Integral membrane protein sed5</fullName>
    </submittedName>
</protein>
<dbReference type="Pfam" id="PF05739">
    <property type="entry name" value="SNARE"/>
    <property type="match status" value="1"/>
</dbReference>
<dbReference type="GO" id="GO:0048278">
    <property type="term" value="P:vesicle docking"/>
    <property type="evidence" value="ECO:0007669"/>
    <property type="project" value="TreeGrafter"/>
</dbReference>
<keyword evidence="4 9" id="KW-0812">Transmembrane</keyword>
<dbReference type="PANTHER" id="PTHR19957:SF3">
    <property type="entry name" value="SYNTAXIN-5"/>
    <property type="match status" value="1"/>
</dbReference>
<feature type="compositionally biased region" description="Low complexity" evidence="8">
    <location>
        <begin position="171"/>
        <end position="183"/>
    </location>
</feature>
<organism evidence="11 12">
    <name type="scientific">Mycena indigotica</name>
    <dbReference type="NCBI Taxonomy" id="2126181"/>
    <lineage>
        <taxon>Eukaryota</taxon>
        <taxon>Fungi</taxon>
        <taxon>Dikarya</taxon>
        <taxon>Basidiomycota</taxon>
        <taxon>Agaricomycotina</taxon>
        <taxon>Agaricomycetes</taxon>
        <taxon>Agaricomycetidae</taxon>
        <taxon>Agaricales</taxon>
        <taxon>Marasmiineae</taxon>
        <taxon>Mycenaceae</taxon>
        <taxon>Mycena</taxon>
    </lineage>
</organism>
<dbReference type="PANTHER" id="PTHR19957">
    <property type="entry name" value="SYNTAXIN"/>
    <property type="match status" value="1"/>
</dbReference>
<dbReference type="EMBL" id="JACAZF010000004">
    <property type="protein sequence ID" value="KAF7307130.1"/>
    <property type="molecule type" value="Genomic_DNA"/>
</dbReference>
<dbReference type="Pfam" id="PF11416">
    <property type="entry name" value="Syntaxin-5_N"/>
    <property type="match status" value="1"/>
</dbReference>
<keyword evidence="12" id="KW-1185">Reference proteome</keyword>
<dbReference type="GO" id="GO:0006906">
    <property type="term" value="P:vesicle fusion"/>
    <property type="evidence" value="ECO:0007669"/>
    <property type="project" value="TreeGrafter"/>
</dbReference>
<evidence type="ECO:0000256" key="3">
    <source>
        <dbReference type="ARBA" id="ARBA00022448"/>
    </source>
</evidence>
<dbReference type="InterPro" id="IPR045242">
    <property type="entry name" value="Syntaxin"/>
</dbReference>
<comment type="caution">
    <text evidence="11">The sequence shown here is derived from an EMBL/GenBank/DDBJ whole genome shotgun (WGS) entry which is preliminary data.</text>
</comment>
<dbReference type="GO" id="GO:0006888">
    <property type="term" value="P:endoplasmic reticulum to Golgi vesicle-mediated transport"/>
    <property type="evidence" value="ECO:0007669"/>
    <property type="project" value="TreeGrafter"/>
</dbReference>
<evidence type="ECO:0000256" key="1">
    <source>
        <dbReference type="ARBA" id="ARBA00004211"/>
    </source>
</evidence>
<comment type="subcellular location">
    <subcellularLocation>
        <location evidence="1">Membrane</location>
        <topology evidence="1">Single-pass type IV membrane protein</topology>
    </subcellularLocation>
</comment>
<evidence type="ECO:0000256" key="8">
    <source>
        <dbReference type="SAM" id="MobiDB-lite"/>
    </source>
</evidence>
<feature type="region of interest" description="Disordered" evidence="8">
    <location>
        <begin position="170"/>
        <end position="213"/>
    </location>
</feature>
<evidence type="ECO:0000256" key="5">
    <source>
        <dbReference type="ARBA" id="ARBA00022989"/>
    </source>
</evidence>
<accession>A0A8H6SVT3</accession>
<feature type="domain" description="T-SNARE coiled-coil homology" evidence="10">
    <location>
        <begin position="245"/>
        <end position="307"/>
    </location>
</feature>
<evidence type="ECO:0000256" key="7">
    <source>
        <dbReference type="ARBA" id="ARBA00023136"/>
    </source>
</evidence>
<keyword evidence="5 9" id="KW-1133">Transmembrane helix</keyword>
<reference evidence="11" key="1">
    <citation type="submission" date="2020-05" db="EMBL/GenBank/DDBJ databases">
        <title>Mycena genomes resolve the evolution of fungal bioluminescence.</title>
        <authorList>
            <person name="Tsai I.J."/>
        </authorList>
    </citation>
    <scope>NUCLEOTIDE SEQUENCE</scope>
    <source>
        <strain evidence="11">171206Taipei</strain>
    </source>
</reference>
<sequence>MSPPIQNRTNEFHSCVESIRSRSALPRGADAKQRLLRNGKTQNKSEFSRVATTIGKDISSTTIKLGKLGQLAKRKTLFDDRPVEISELTFIIKQDIANINKQIATLQAHVKQNGQGSKSAEGKQLDEHNNNVVMLLQSKLANTSMSFKDVLELRTQNMKESRTRTEQFMYSTSNAASQTTSTSMLYQQRPDPMGDGSASRYDTKGKGRAPQNGDVLALDLDSAEEGRGGSQNGAFQQMQLVEQQDNYIQSRSTAIESIETTIAELGQIFTQLATMVAEQRETVQRIDADTLDIAANVGGAQRELLKYYASISSNRWLMLKIFGVLIVFFLVFILVS</sequence>
<name>A0A8H6SVT3_9AGAR</name>
<dbReference type="GeneID" id="59344373"/>
<dbReference type="GO" id="GO:0000139">
    <property type="term" value="C:Golgi membrane"/>
    <property type="evidence" value="ECO:0007669"/>
    <property type="project" value="TreeGrafter"/>
</dbReference>
<evidence type="ECO:0000256" key="9">
    <source>
        <dbReference type="SAM" id="Phobius"/>
    </source>
</evidence>
<dbReference type="GO" id="GO:0031201">
    <property type="term" value="C:SNARE complex"/>
    <property type="evidence" value="ECO:0007669"/>
    <property type="project" value="TreeGrafter"/>
</dbReference>
<dbReference type="GO" id="GO:0000149">
    <property type="term" value="F:SNARE binding"/>
    <property type="evidence" value="ECO:0007669"/>
    <property type="project" value="TreeGrafter"/>
</dbReference>
<gene>
    <name evidence="11" type="ORF">MIND_00506400</name>
</gene>
<dbReference type="Gene3D" id="1.20.58.70">
    <property type="match status" value="1"/>
</dbReference>
<dbReference type="PROSITE" id="PS50192">
    <property type="entry name" value="T_SNARE"/>
    <property type="match status" value="1"/>
</dbReference>
<keyword evidence="7 9" id="KW-0472">Membrane</keyword>
<comment type="similarity">
    <text evidence="2">Belongs to the syntaxin family.</text>
</comment>
<evidence type="ECO:0000313" key="12">
    <source>
        <dbReference type="Proteomes" id="UP000636479"/>
    </source>
</evidence>
<dbReference type="CDD" id="cd15844">
    <property type="entry name" value="SNARE_syntaxin5"/>
    <property type="match status" value="1"/>
</dbReference>
<keyword evidence="6" id="KW-0175">Coiled coil</keyword>
<dbReference type="GO" id="GO:0005484">
    <property type="term" value="F:SNAP receptor activity"/>
    <property type="evidence" value="ECO:0007669"/>
    <property type="project" value="TreeGrafter"/>
</dbReference>
<feature type="transmembrane region" description="Helical" evidence="9">
    <location>
        <begin position="316"/>
        <end position="335"/>
    </location>
</feature>
<dbReference type="Proteomes" id="UP000636479">
    <property type="component" value="Unassembled WGS sequence"/>
</dbReference>
<evidence type="ECO:0000256" key="6">
    <source>
        <dbReference type="ARBA" id="ARBA00023054"/>
    </source>
</evidence>